<proteinExistence type="predicted"/>
<protein>
    <submittedName>
        <fullName evidence="2">SFRICE_030915</fullName>
    </submittedName>
</protein>
<name>A0A2H1WXX8_SPOFR</name>
<dbReference type="EMBL" id="ODYU01011842">
    <property type="protein sequence ID" value="SOQ57816.1"/>
    <property type="molecule type" value="Genomic_DNA"/>
</dbReference>
<sequence>MLYSSNPSAILNITKSRRRWRRRCECGCGQNYNSHQTASNPRVNPLRGDTPLERNPPPPYPGPAPSNEAPPPPYWTLHGPRLPYYEPPPPYYPPTPVPRPRRAPVEYLASRPCQLGPKLHNDLFFVDVVLPVTLPANFKLHPR</sequence>
<accession>A0A2H1WXX8</accession>
<dbReference type="AlphaFoldDB" id="A0A2H1WXX8"/>
<gene>
    <name evidence="2" type="ORF">SFRICE_030915</name>
</gene>
<organism evidence="2">
    <name type="scientific">Spodoptera frugiperda</name>
    <name type="common">Fall armyworm</name>
    <dbReference type="NCBI Taxonomy" id="7108"/>
    <lineage>
        <taxon>Eukaryota</taxon>
        <taxon>Metazoa</taxon>
        <taxon>Ecdysozoa</taxon>
        <taxon>Arthropoda</taxon>
        <taxon>Hexapoda</taxon>
        <taxon>Insecta</taxon>
        <taxon>Pterygota</taxon>
        <taxon>Neoptera</taxon>
        <taxon>Endopterygota</taxon>
        <taxon>Lepidoptera</taxon>
        <taxon>Glossata</taxon>
        <taxon>Ditrysia</taxon>
        <taxon>Noctuoidea</taxon>
        <taxon>Noctuidae</taxon>
        <taxon>Amphipyrinae</taxon>
        <taxon>Spodoptera</taxon>
    </lineage>
</organism>
<feature type="compositionally biased region" description="Polar residues" evidence="1">
    <location>
        <begin position="31"/>
        <end position="42"/>
    </location>
</feature>
<evidence type="ECO:0000313" key="2">
    <source>
        <dbReference type="EMBL" id="SOQ57816.1"/>
    </source>
</evidence>
<reference evidence="2" key="1">
    <citation type="submission" date="2016-07" db="EMBL/GenBank/DDBJ databases">
        <authorList>
            <person name="Bretaudeau A."/>
        </authorList>
    </citation>
    <scope>NUCLEOTIDE SEQUENCE</scope>
    <source>
        <strain evidence="2">Rice</strain>
        <tissue evidence="2">Whole body</tissue>
    </source>
</reference>
<evidence type="ECO:0000256" key="1">
    <source>
        <dbReference type="SAM" id="MobiDB-lite"/>
    </source>
</evidence>
<feature type="compositionally biased region" description="Pro residues" evidence="1">
    <location>
        <begin position="54"/>
        <end position="73"/>
    </location>
</feature>
<feature type="region of interest" description="Disordered" evidence="1">
    <location>
        <begin position="31"/>
        <end position="73"/>
    </location>
</feature>